<dbReference type="OMA" id="RKTINTE"/>
<evidence type="ECO:0000313" key="3">
    <source>
        <dbReference type="Proteomes" id="UP000014760"/>
    </source>
</evidence>
<dbReference type="EnsemblMetazoa" id="CapteT204868">
    <property type="protein sequence ID" value="CapteP204868"/>
    <property type="gene ID" value="CapteG204868"/>
</dbReference>
<reference evidence="3" key="1">
    <citation type="submission" date="2012-12" db="EMBL/GenBank/DDBJ databases">
        <authorList>
            <person name="Hellsten U."/>
            <person name="Grimwood J."/>
            <person name="Chapman J.A."/>
            <person name="Shapiro H."/>
            <person name="Aerts A."/>
            <person name="Otillar R.P."/>
            <person name="Terry A.Y."/>
            <person name="Boore J.L."/>
            <person name="Simakov O."/>
            <person name="Marletaz F."/>
            <person name="Cho S.-J."/>
            <person name="Edsinger-Gonzales E."/>
            <person name="Havlak P."/>
            <person name="Kuo D.-H."/>
            <person name="Larsson T."/>
            <person name="Lv J."/>
            <person name="Arendt D."/>
            <person name="Savage R."/>
            <person name="Osoegawa K."/>
            <person name="de Jong P."/>
            <person name="Lindberg D.R."/>
            <person name="Seaver E.C."/>
            <person name="Weisblat D.A."/>
            <person name="Putnam N.H."/>
            <person name="Grigoriev I.V."/>
            <person name="Rokhsar D.S."/>
        </authorList>
    </citation>
    <scope>NUCLEOTIDE SEQUENCE</scope>
    <source>
        <strain evidence="3">I ESC-2004</strain>
    </source>
</reference>
<evidence type="ECO:0000313" key="1">
    <source>
        <dbReference type="EMBL" id="ELT93487.1"/>
    </source>
</evidence>
<protein>
    <recommendedName>
        <fullName evidence="4">RNA-directed DNA polymerase from mobile element jockey</fullName>
    </recommendedName>
</protein>
<proteinExistence type="predicted"/>
<dbReference type="Proteomes" id="UP000014760">
    <property type="component" value="Unassembled WGS sequence"/>
</dbReference>
<dbReference type="OrthoDB" id="6239463at2759"/>
<organism evidence="1">
    <name type="scientific">Capitella teleta</name>
    <name type="common">Polychaete worm</name>
    <dbReference type="NCBI Taxonomy" id="283909"/>
    <lineage>
        <taxon>Eukaryota</taxon>
        <taxon>Metazoa</taxon>
        <taxon>Spiralia</taxon>
        <taxon>Lophotrochozoa</taxon>
        <taxon>Annelida</taxon>
        <taxon>Polychaeta</taxon>
        <taxon>Sedentaria</taxon>
        <taxon>Scolecida</taxon>
        <taxon>Capitellidae</taxon>
        <taxon>Capitella</taxon>
    </lineage>
</organism>
<name>R7TJ17_CAPTE</name>
<accession>R7TJ17</accession>
<dbReference type="EMBL" id="AMQN01012733">
    <property type="status" value="NOT_ANNOTATED_CDS"/>
    <property type="molecule type" value="Genomic_DNA"/>
</dbReference>
<keyword evidence="3" id="KW-1185">Reference proteome</keyword>
<reference evidence="1 3" key="2">
    <citation type="journal article" date="2013" name="Nature">
        <title>Insights into bilaterian evolution from three spiralian genomes.</title>
        <authorList>
            <person name="Simakov O."/>
            <person name="Marletaz F."/>
            <person name="Cho S.J."/>
            <person name="Edsinger-Gonzales E."/>
            <person name="Havlak P."/>
            <person name="Hellsten U."/>
            <person name="Kuo D.H."/>
            <person name="Larsson T."/>
            <person name="Lv J."/>
            <person name="Arendt D."/>
            <person name="Savage R."/>
            <person name="Osoegawa K."/>
            <person name="de Jong P."/>
            <person name="Grimwood J."/>
            <person name="Chapman J.A."/>
            <person name="Shapiro H."/>
            <person name="Aerts A."/>
            <person name="Otillar R.P."/>
            <person name="Terry A.Y."/>
            <person name="Boore J.L."/>
            <person name="Grigoriev I.V."/>
            <person name="Lindberg D.R."/>
            <person name="Seaver E.C."/>
            <person name="Weisblat D.A."/>
            <person name="Putnam N.H."/>
            <person name="Rokhsar D.S."/>
        </authorList>
    </citation>
    <scope>NUCLEOTIDE SEQUENCE</scope>
    <source>
        <strain evidence="1 3">I ESC-2004</strain>
    </source>
</reference>
<evidence type="ECO:0000313" key="2">
    <source>
        <dbReference type="EnsemblMetazoa" id="CapteP204868"/>
    </source>
</evidence>
<sequence>MIYLTGHNTTAITYSINSMLRTIDKWANSWWMRFNHSKTSAMAFNTITYPTNITFPSHCVNFVSTHKHLGLVISENLTFNPHVNSICWKAASEIFLLKRLSLTCKNSTILQHVYKSYILPILEYASPAWTGLSTTDENRHKRLQRRAIRIILGFEYTLPLTLNHYSAAAVKTLKHRRSFASLCYGYKLINKLLPSMLHKLKPLYTQHQYSMRNPALALLGIPACAHRVMDHSPNSVTV</sequence>
<dbReference type="HOGENOM" id="CLU_066945_1_0_1"/>
<dbReference type="AlphaFoldDB" id="R7TJ17"/>
<evidence type="ECO:0008006" key="4">
    <source>
        <dbReference type="Google" id="ProtNLM"/>
    </source>
</evidence>
<dbReference type="EMBL" id="KB309720">
    <property type="protein sequence ID" value="ELT93487.1"/>
    <property type="molecule type" value="Genomic_DNA"/>
</dbReference>
<reference evidence="2" key="3">
    <citation type="submission" date="2015-06" db="UniProtKB">
        <authorList>
            <consortium name="EnsemblMetazoa"/>
        </authorList>
    </citation>
    <scope>IDENTIFICATION</scope>
</reference>
<gene>
    <name evidence="1" type="ORF">CAPTEDRAFT_204868</name>
</gene>
<dbReference type="PANTHER" id="PTHR33332">
    <property type="entry name" value="REVERSE TRANSCRIPTASE DOMAIN-CONTAINING PROTEIN"/>
    <property type="match status" value="1"/>
</dbReference>